<protein>
    <submittedName>
        <fullName evidence="1">Uncharacterized protein</fullName>
    </submittedName>
</protein>
<sequence length="106" mass="11895">MVLSVNVQFERFTNLTPSILSRFTNLTPSILSRFTNLHARLLFSLETTCTPSILSRDNNAPSSVRTGYTLSKNDCYKVKVNVGSHAREQDVAVSCDKWVLSNLKTK</sequence>
<evidence type="ECO:0000313" key="2">
    <source>
        <dbReference type="Proteomes" id="UP001519460"/>
    </source>
</evidence>
<comment type="caution">
    <text evidence="1">The sequence shown here is derived from an EMBL/GenBank/DDBJ whole genome shotgun (WGS) entry which is preliminary data.</text>
</comment>
<keyword evidence="2" id="KW-1185">Reference proteome</keyword>
<proteinExistence type="predicted"/>
<accession>A0ABD0L734</accession>
<organism evidence="1 2">
    <name type="scientific">Batillaria attramentaria</name>
    <dbReference type="NCBI Taxonomy" id="370345"/>
    <lineage>
        <taxon>Eukaryota</taxon>
        <taxon>Metazoa</taxon>
        <taxon>Spiralia</taxon>
        <taxon>Lophotrochozoa</taxon>
        <taxon>Mollusca</taxon>
        <taxon>Gastropoda</taxon>
        <taxon>Caenogastropoda</taxon>
        <taxon>Sorbeoconcha</taxon>
        <taxon>Cerithioidea</taxon>
        <taxon>Batillariidae</taxon>
        <taxon>Batillaria</taxon>
    </lineage>
</organism>
<dbReference type="Proteomes" id="UP001519460">
    <property type="component" value="Unassembled WGS sequence"/>
</dbReference>
<dbReference type="EMBL" id="JACVVK020000077">
    <property type="protein sequence ID" value="KAK7495172.1"/>
    <property type="molecule type" value="Genomic_DNA"/>
</dbReference>
<name>A0ABD0L734_9CAEN</name>
<gene>
    <name evidence="1" type="ORF">BaRGS_00013582</name>
</gene>
<evidence type="ECO:0000313" key="1">
    <source>
        <dbReference type="EMBL" id="KAK7495172.1"/>
    </source>
</evidence>
<dbReference type="AlphaFoldDB" id="A0ABD0L734"/>
<reference evidence="1 2" key="1">
    <citation type="journal article" date="2023" name="Sci. Data">
        <title>Genome assembly of the Korean intertidal mud-creeper Batillaria attramentaria.</title>
        <authorList>
            <person name="Patra A.K."/>
            <person name="Ho P.T."/>
            <person name="Jun S."/>
            <person name="Lee S.J."/>
            <person name="Kim Y."/>
            <person name="Won Y.J."/>
        </authorList>
    </citation>
    <scope>NUCLEOTIDE SEQUENCE [LARGE SCALE GENOMIC DNA]</scope>
    <source>
        <strain evidence="1">Wonlab-2016</strain>
    </source>
</reference>